<dbReference type="Proteomes" id="UP000734854">
    <property type="component" value="Unassembled WGS sequence"/>
</dbReference>
<comment type="caution">
    <text evidence="1">The sequence shown here is derived from an EMBL/GenBank/DDBJ whole genome shotgun (WGS) entry which is preliminary data.</text>
</comment>
<organism evidence="1 2">
    <name type="scientific">Zingiber officinale</name>
    <name type="common">Ginger</name>
    <name type="synonym">Amomum zingiber</name>
    <dbReference type="NCBI Taxonomy" id="94328"/>
    <lineage>
        <taxon>Eukaryota</taxon>
        <taxon>Viridiplantae</taxon>
        <taxon>Streptophyta</taxon>
        <taxon>Embryophyta</taxon>
        <taxon>Tracheophyta</taxon>
        <taxon>Spermatophyta</taxon>
        <taxon>Magnoliopsida</taxon>
        <taxon>Liliopsida</taxon>
        <taxon>Zingiberales</taxon>
        <taxon>Zingiberaceae</taxon>
        <taxon>Zingiber</taxon>
    </lineage>
</organism>
<keyword evidence="2" id="KW-1185">Reference proteome</keyword>
<evidence type="ECO:0000313" key="2">
    <source>
        <dbReference type="Proteomes" id="UP000734854"/>
    </source>
</evidence>
<sequence length="145" mass="15070">MVASNSNGNDEPRQRQVQAEIRDMLSTLTGRLAALGRSITRSDGGGGAEHGFGIITLAGENNGAIMKAEMEELMDVQGGTFDDDNGMLTYANSNYQAVNNSIILGGSTIADDPGVHNGLVIGGMTKGLLRVSSVSNMDGHGHAVH</sequence>
<name>A0A8J5K871_ZINOF</name>
<reference evidence="1 2" key="1">
    <citation type="submission" date="2020-08" db="EMBL/GenBank/DDBJ databases">
        <title>Plant Genome Project.</title>
        <authorList>
            <person name="Zhang R.-G."/>
        </authorList>
    </citation>
    <scope>NUCLEOTIDE SEQUENCE [LARGE SCALE GENOMIC DNA]</scope>
    <source>
        <tissue evidence="1">Rhizome</tissue>
    </source>
</reference>
<proteinExistence type="predicted"/>
<dbReference type="PANTHER" id="PTHR33472">
    <property type="entry name" value="OS01G0106600 PROTEIN"/>
    <property type="match status" value="1"/>
</dbReference>
<gene>
    <name evidence="1" type="ORF">ZIOFF_064252</name>
</gene>
<protein>
    <submittedName>
        <fullName evidence="1">Uncharacterized protein</fullName>
    </submittedName>
</protein>
<accession>A0A8J5K871</accession>
<dbReference type="EMBL" id="JACMSC010000018">
    <property type="protein sequence ID" value="KAG6475035.1"/>
    <property type="molecule type" value="Genomic_DNA"/>
</dbReference>
<dbReference type="AlphaFoldDB" id="A0A8J5K871"/>
<evidence type="ECO:0000313" key="1">
    <source>
        <dbReference type="EMBL" id="KAG6475035.1"/>
    </source>
</evidence>
<dbReference type="PANTHER" id="PTHR33472:SF28">
    <property type="entry name" value="BROMO AND FHA DOMAIN-CONTAINING PROTEIN DDB_G0267958"/>
    <property type="match status" value="1"/>
</dbReference>